<dbReference type="Gene3D" id="3.20.20.60">
    <property type="entry name" value="Phosphoenolpyruvate-binding domains"/>
    <property type="match status" value="1"/>
</dbReference>
<evidence type="ECO:0000313" key="8">
    <source>
        <dbReference type="Proteomes" id="UP000193355"/>
    </source>
</evidence>
<name>A0A1X7JRA0_9BACT</name>
<proteinExistence type="predicted"/>
<dbReference type="Proteomes" id="UP000193355">
    <property type="component" value="Unassembled WGS sequence"/>
</dbReference>
<dbReference type="InterPro" id="IPR040442">
    <property type="entry name" value="Pyrv_kinase-like_dom_sf"/>
</dbReference>
<dbReference type="RefSeq" id="WP_085544633.1">
    <property type="nucleotide sequence ID" value="NZ_FXBB01000015.1"/>
</dbReference>
<dbReference type="GO" id="GO:0016829">
    <property type="term" value="F:lyase activity"/>
    <property type="evidence" value="ECO:0007669"/>
    <property type="project" value="UniProtKB-KW"/>
</dbReference>
<dbReference type="GO" id="GO:0006107">
    <property type="term" value="P:oxaloacetate metabolic process"/>
    <property type="evidence" value="ECO:0007669"/>
    <property type="project" value="TreeGrafter"/>
</dbReference>
<organism evidence="7 8">
    <name type="scientific">Dethiosulfovibrio salsuginis</name>
    <dbReference type="NCBI Taxonomy" id="561720"/>
    <lineage>
        <taxon>Bacteria</taxon>
        <taxon>Thermotogati</taxon>
        <taxon>Synergistota</taxon>
        <taxon>Synergistia</taxon>
        <taxon>Synergistales</taxon>
        <taxon>Dethiosulfovibrionaceae</taxon>
        <taxon>Dethiosulfovibrio</taxon>
    </lineage>
</organism>
<feature type="binding site" evidence="4">
    <location>
        <position position="65"/>
    </location>
    <ligand>
        <name>substrate</name>
    </ligand>
</feature>
<protein>
    <submittedName>
        <fullName evidence="7">Citrate lyase subunit beta / citryl-CoA lyase</fullName>
    </submittedName>
</protein>
<evidence type="ECO:0000256" key="2">
    <source>
        <dbReference type="ARBA" id="ARBA00022723"/>
    </source>
</evidence>
<comment type="cofactor">
    <cofactor evidence="1">
        <name>Mg(2+)</name>
        <dbReference type="ChEBI" id="CHEBI:18420"/>
    </cofactor>
</comment>
<dbReference type="SUPFAM" id="SSF51621">
    <property type="entry name" value="Phosphoenolpyruvate/pyruvate domain"/>
    <property type="match status" value="1"/>
</dbReference>
<keyword evidence="3 5" id="KW-0460">Magnesium</keyword>
<dbReference type="InterPro" id="IPR015813">
    <property type="entry name" value="Pyrv/PenolPyrv_kinase-like_dom"/>
</dbReference>
<feature type="binding site" evidence="4">
    <location>
        <position position="125"/>
    </location>
    <ligand>
        <name>substrate</name>
    </ligand>
</feature>
<dbReference type="InterPro" id="IPR005000">
    <property type="entry name" value="Aldolase/citrate-lyase_domain"/>
</dbReference>
<keyword evidence="2 5" id="KW-0479">Metal-binding</keyword>
<dbReference type="PIRSF" id="PIRSF015582">
    <property type="entry name" value="Cit_lyase_B"/>
    <property type="match status" value="1"/>
</dbReference>
<feature type="binding site" evidence="5">
    <location>
        <position position="125"/>
    </location>
    <ligand>
        <name>Mg(2+)</name>
        <dbReference type="ChEBI" id="CHEBI:18420"/>
    </ligand>
</feature>
<evidence type="ECO:0000259" key="6">
    <source>
        <dbReference type="Pfam" id="PF03328"/>
    </source>
</evidence>
<evidence type="ECO:0000256" key="5">
    <source>
        <dbReference type="PIRSR" id="PIRSR015582-2"/>
    </source>
</evidence>
<feature type="binding site" evidence="5">
    <location>
        <position position="151"/>
    </location>
    <ligand>
        <name>Mg(2+)</name>
        <dbReference type="ChEBI" id="CHEBI:18420"/>
    </ligand>
</feature>
<dbReference type="PANTHER" id="PTHR32308:SF10">
    <property type="entry name" value="CITRATE LYASE SUBUNIT BETA"/>
    <property type="match status" value="1"/>
</dbReference>
<sequence>MRRRSLLFVPGNNPGMVVNSQVFGSDGVIFDLEDAVAQDQKDCARILVRNCLAFFRSWRGERIVRINSLDTPFWREDVREMVSAGADTIMLPKVQSVQDLISLDQALSSEEAGAKSRLSVMALIETPEGVENAKAIAGGPRVGGVLLGAEDLTAALGVQRTKAGSEISYARGRLVMAAKSCGVDCIDTPFTDVDDMEGLKADSELARSLGFDGKAVISPRHVEVVNRSFTPSDREIEWARLVVDALEAGERSGKGVVSVGGKMVDAPVAARAQKILALIGGD</sequence>
<evidence type="ECO:0000256" key="1">
    <source>
        <dbReference type="ARBA" id="ARBA00001946"/>
    </source>
</evidence>
<keyword evidence="8" id="KW-1185">Reference proteome</keyword>
<evidence type="ECO:0000256" key="4">
    <source>
        <dbReference type="PIRSR" id="PIRSR015582-1"/>
    </source>
</evidence>
<accession>A0A1X7JRA0</accession>
<evidence type="ECO:0000313" key="7">
    <source>
        <dbReference type="EMBL" id="SMG30612.1"/>
    </source>
</evidence>
<gene>
    <name evidence="7" type="ORF">SAMN06275492_11525</name>
</gene>
<dbReference type="AlphaFoldDB" id="A0A1X7JRA0"/>
<dbReference type="PANTHER" id="PTHR32308">
    <property type="entry name" value="LYASE BETA SUBUNIT, PUTATIVE (AFU_ORTHOLOGUE AFUA_4G13030)-RELATED"/>
    <property type="match status" value="1"/>
</dbReference>
<dbReference type="STRING" id="561720.SAMN06275492_11525"/>
<dbReference type="Pfam" id="PF03328">
    <property type="entry name" value="HpcH_HpaI"/>
    <property type="match status" value="1"/>
</dbReference>
<feature type="domain" description="HpcH/HpaI aldolase/citrate lyase" evidence="6">
    <location>
        <begin position="4"/>
        <end position="219"/>
    </location>
</feature>
<dbReference type="EMBL" id="FXBB01000015">
    <property type="protein sequence ID" value="SMG30612.1"/>
    <property type="molecule type" value="Genomic_DNA"/>
</dbReference>
<reference evidence="8" key="1">
    <citation type="submission" date="2017-04" db="EMBL/GenBank/DDBJ databases">
        <authorList>
            <person name="Varghese N."/>
            <person name="Submissions S."/>
        </authorList>
    </citation>
    <scope>NUCLEOTIDE SEQUENCE [LARGE SCALE GENOMIC DNA]</scope>
    <source>
        <strain evidence="8">USBA 82</strain>
    </source>
</reference>
<keyword evidence="7" id="KW-0456">Lyase</keyword>
<dbReference type="InterPro" id="IPR011206">
    <property type="entry name" value="Citrate_lyase_beta/mcl1/mcl2"/>
</dbReference>
<evidence type="ECO:0000256" key="3">
    <source>
        <dbReference type="ARBA" id="ARBA00022842"/>
    </source>
</evidence>
<dbReference type="GO" id="GO:0000287">
    <property type="term" value="F:magnesium ion binding"/>
    <property type="evidence" value="ECO:0007669"/>
    <property type="project" value="TreeGrafter"/>
</dbReference>
<dbReference type="OrthoDB" id="9786940at2"/>